<dbReference type="OrthoDB" id="26838at2759"/>
<feature type="compositionally biased region" description="Polar residues" evidence="3">
    <location>
        <begin position="670"/>
        <end position="679"/>
    </location>
</feature>
<dbReference type="Pfam" id="PF12872">
    <property type="entry name" value="OST-HTH"/>
    <property type="match status" value="1"/>
</dbReference>
<dbReference type="InterPro" id="IPR027417">
    <property type="entry name" value="P-loop_NTPase"/>
</dbReference>
<name>A0A9N8DQY4_9STRA</name>
<dbReference type="InterPro" id="IPR003593">
    <property type="entry name" value="AAA+_ATPase"/>
</dbReference>
<protein>
    <submittedName>
        <fullName evidence="5">AAA</fullName>
    </submittedName>
</protein>
<accession>A0A9N8DQY4</accession>
<dbReference type="SMART" id="SM00382">
    <property type="entry name" value="AAA"/>
    <property type="match status" value="1"/>
</dbReference>
<organism evidence="5 6">
    <name type="scientific">Seminavis robusta</name>
    <dbReference type="NCBI Taxonomy" id="568900"/>
    <lineage>
        <taxon>Eukaryota</taxon>
        <taxon>Sar</taxon>
        <taxon>Stramenopiles</taxon>
        <taxon>Ochrophyta</taxon>
        <taxon>Bacillariophyta</taxon>
        <taxon>Bacillariophyceae</taxon>
        <taxon>Bacillariophycidae</taxon>
        <taxon>Naviculales</taxon>
        <taxon>Naviculaceae</taxon>
        <taxon>Seminavis</taxon>
    </lineage>
</organism>
<dbReference type="InterPro" id="IPR045735">
    <property type="entry name" value="Spore_III_AA_AAA+_ATPase"/>
</dbReference>
<dbReference type="SUPFAM" id="SSF52540">
    <property type="entry name" value="P-loop containing nucleoside triphosphate hydrolases"/>
    <property type="match status" value="1"/>
</dbReference>
<feature type="region of interest" description="Disordered" evidence="3">
    <location>
        <begin position="274"/>
        <end position="324"/>
    </location>
</feature>
<feature type="domain" description="HTH OST-type" evidence="4">
    <location>
        <begin position="327"/>
        <end position="406"/>
    </location>
</feature>
<dbReference type="CDD" id="cd08824">
    <property type="entry name" value="LOTUS"/>
    <property type="match status" value="1"/>
</dbReference>
<dbReference type="GO" id="GO:0008408">
    <property type="term" value="F:3'-5' exonuclease activity"/>
    <property type="evidence" value="ECO:0007669"/>
    <property type="project" value="InterPro"/>
</dbReference>
<feature type="compositionally biased region" description="Low complexity" evidence="3">
    <location>
        <begin position="275"/>
        <end position="292"/>
    </location>
</feature>
<dbReference type="PANTHER" id="PTHR20953">
    <property type="entry name" value="KINASE-RELATED"/>
    <property type="match status" value="1"/>
</dbReference>
<proteinExistence type="predicted"/>
<feature type="region of interest" description="Disordered" evidence="3">
    <location>
        <begin position="852"/>
        <end position="874"/>
    </location>
</feature>
<feature type="region of interest" description="Disordered" evidence="3">
    <location>
        <begin position="670"/>
        <end position="700"/>
    </location>
</feature>
<dbReference type="SMART" id="SM00474">
    <property type="entry name" value="35EXOc"/>
    <property type="match status" value="1"/>
</dbReference>
<sequence>MSESSQVYGCIECGMLFAGWEFCLAHIEHCRPQHYLEVDKKTLKELCMIGHRRCIVPSYQPAMIQGDSSFEGFGDDGANLEEDCASKSSSEGSAGETTLTQDFLNPVEDGMPSAHHNHHHNKTSNNILPNLRMFPAGEQFMESEQRDDFEGVRQGVEYDDDDEEFDAQEKMVLQLFDREDHKFSFLGSKSSATIPTKTKQPAVASTFSGRERDSMQEQHYQSPLQKQYQSPVQQQHHQSLVQQQYQPPLQHQYQSPVQQHHQESPVQQHYQLPVEQHQQSPEQQQQLSPLHQSFFNPNGEDDFPSVMKSPDTGSCSESKHQKKLHRIERSLHRLIREASPLAAGKPKMVLLGILPRVYEVQFGTKLEYHELGFSDLRDLIDAMPSISLVVDSPYLGIEHEYIRLQNPNDEYIIQEQSDDETQPESDDKYNLKQPENVDKYNPNANSIQHPPSQNSSSENLMEDTSLSNEKTPQHSNYMKKRFSFSMGKSSSGSSEESLALQPISEQSASDSNGDSRSRSRKILQAKRERGGSSTEKADDDSVASSTISSCGSSKSVIHALAEMLPNTNAYASILRVLSRNHKGTTIGKIMVQAPEFKNFLSHCTDRRCEAQIKLAHSVLQQCHGISYQRTANGNILYNKALNKEVSTPYSIVTSPKGLHRREYLHQRVNNQTENQQQMSRDPAQKPLSIATQLDSDDSSSQLKILSEEAIDEVAARLFAASEFVTPTSSPRREAASRPARTNNADGVFRKPQHLDTISTQSVVYSHGRATDSAAAGSRGVSPRDNAHAWANPPHTPRSTKALSPRHFNIQSPATTLSREQSIAESAAKMLAEAQSMTTPTAMILAETLSLSTPTTGKQHGTPLIQRPTSGMTTSENAEMSLSDAHEESTMTITSSSIDRSVNNNHGGSTNPKRRMYFFTDAMSTDPEETTTLTSLAPSATPDKSNAGDKGNTAGHIGRPRKQGASKAMHTSASSVHSLALPDEVIEKIAVDLFPTTNMHYRLLVALAEHPGGMTWDQINALIPPFSDFVERYAAEKCRESIDPQAVLDKCVSVDKRQVEDRCLFFINAPDMMPTGSTMAESNNNNVNNRSRPDEISSTSDMTEESSTASSGPDSINEPLVFSLTYAGSDIMATLCFLRRLKESVKDRPWPTSYQQAWQWLMRFDEENGASAGNPDKPSVTSWLDILTEEESAQSRVKTRRQAMHILLNYLQRLKCVSRTGPDLSWNPREIASTLAHTVILQQQSKLNHYLGKTPVSYIETKEQLQRAKEGEPFCYYHEGVVTVSCEGAPDDLHVIQIGTESITYIFDCVKLGTKAVCAVLSNLFKSDRVIKAFHDVHHTAVALAKIGGIAEPLKNLLDTQIAMEALTGVSTMSFNRMLRQLGIAAHPITKALSRRKDKFCNRPISKELLSYAADHVDLLLVSASTLIETLRDSPSTEKQELWSSIQSASEMRAVMAVEKDGRRSICFDVANQHNLSSLELLLIQRPTDMYECLPLSYSNDAAGLLSLLPGELVENVSAIEFHEHVSSIMLDQGRPAMAWFDDHQRVNLGQKDRLVTASDIETVANSVDGFKQDGDLAGLNGQLHCISAVRNPKQELIGLTMRVGRHVTGVAAMISDLLFADPSKSILFIGEAGSGKTTALRDVARLLSERTSVSIVDTTCEIGGYSDSPHPSIGMARRFMVDKREDQARWMNQCFRNQRPRVLVVDELESLSDVNAAIHCQRRGARLIAATMGTLHDVMEDYNLSVLIGGIKETRESKQRATQPVFDAIVELRRGALNEWRVIPNTLEAVDSILEHKSYMSQLRIRDPEKGSMQLELDRVCMHM</sequence>
<evidence type="ECO:0000313" key="6">
    <source>
        <dbReference type="Proteomes" id="UP001153069"/>
    </source>
</evidence>
<dbReference type="InterPro" id="IPR025605">
    <property type="entry name" value="OST-HTH/LOTUS_dom"/>
</dbReference>
<evidence type="ECO:0000256" key="1">
    <source>
        <dbReference type="ARBA" id="ARBA00022741"/>
    </source>
</evidence>
<dbReference type="CDD" id="cd00009">
    <property type="entry name" value="AAA"/>
    <property type="match status" value="1"/>
</dbReference>
<dbReference type="InterPro" id="IPR012337">
    <property type="entry name" value="RNaseH-like_sf"/>
</dbReference>
<dbReference type="GO" id="GO:0005524">
    <property type="term" value="F:ATP binding"/>
    <property type="evidence" value="ECO:0007669"/>
    <property type="project" value="UniProtKB-KW"/>
</dbReference>
<dbReference type="PANTHER" id="PTHR20953:SF3">
    <property type="entry name" value="P-LOOP CONTAINING NUCLEOSIDE TRIPHOSPHATE HYDROLASES SUPERFAMILY PROTEIN"/>
    <property type="match status" value="1"/>
</dbReference>
<dbReference type="EMBL" id="CAICTM010000274">
    <property type="protein sequence ID" value="CAB9506700.1"/>
    <property type="molecule type" value="Genomic_DNA"/>
</dbReference>
<keyword evidence="6" id="KW-1185">Reference proteome</keyword>
<feature type="compositionally biased region" description="Low complexity" evidence="3">
    <location>
        <begin position="929"/>
        <end position="940"/>
    </location>
</feature>
<feature type="compositionally biased region" description="Low complexity" evidence="3">
    <location>
        <begin position="1095"/>
        <end position="1110"/>
    </location>
</feature>
<evidence type="ECO:0000256" key="3">
    <source>
        <dbReference type="SAM" id="MobiDB-lite"/>
    </source>
</evidence>
<feature type="region of interest" description="Disordered" evidence="3">
    <location>
        <begin position="103"/>
        <end position="128"/>
    </location>
</feature>
<evidence type="ECO:0000313" key="5">
    <source>
        <dbReference type="EMBL" id="CAB9506700.1"/>
    </source>
</evidence>
<feature type="compositionally biased region" description="Polar residues" evidence="3">
    <location>
        <begin position="442"/>
        <end position="476"/>
    </location>
</feature>
<feature type="region of interest" description="Disordered" evidence="3">
    <location>
        <begin position="725"/>
        <end position="754"/>
    </location>
</feature>
<feature type="region of interest" description="Disordered" evidence="3">
    <location>
        <begin position="191"/>
        <end position="243"/>
    </location>
</feature>
<feature type="region of interest" description="Disordered" evidence="3">
    <location>
        <begin position="1074"/>
        <end position="1113"/>
    </location>
</feature>
<feature type="region of interest" description="Disordered" evidence="3">
    <location>
        <begin position="768"/>
        <end position="806"/>
    </location>
</feature>
<keyword evidence="2" id="KW-0067">ATP-binding</keyword>
<dbReference type="PROSITE" id="PS51644">
    <property type="entry name" value="HTH_OST"/>
    <property type="match status" value="1"/>
</dbReference>
<feature type="region of interest" description="Disordered" evidence="3">
    <location>
        <begin position="416"/>
        <end position="549"/>
    </location>
</feature>
<dbReference type="InterPro" id="IPR041966">
    <property type="entry name" value="LOTUS-like"/>
</dbReference>
<feature type="compositionally biased region" description="Polar residues" evidence="3">
    <location>
        <begin position="191"/>
        <end position="208"/>
    </location>
</feature>
<dbReference type="Gene3D" id="3.40.50.300">
    <property type="entry name" value="P-loop containing nucleotide triphosphate hydrolases"/>
    <property type="match status" value="1"/>
</dbReference>
<dbReference type="SUPFAM" id="SSF53098">
    <property type="entry name" value="Ribonuclease H-like"/>
    <property type="match status" value="1"/>
</dbReference>
<dbReference type="Gene3D" id="3.30.420.610">
    <property type="entry name" value="LOTUS domain-like"/>
    <property type="match status" value="1"/>
</dbReference>
<dbReference type="Gene3D" id="3.30.420.10">
    <property type="entry name" value="Ribonuclease H-like superfamily/Ribonuclease H"/>
    <property type="match status" value="1"/>
</dbReference>
<comment type="caution">
    <text evidence="5">The sequence shown here is derived from an EMBL/GenBank/DDBJ whole genome shotgun (WGS) entry which is preliminary data.</text>
</comment>
<dbReference type="Proteomes" id="UP001153069">
    <property type="component" value="Unassembled WGS sequence"/>
</dbReference>
<dbReference type="InterPro" id="IPR002562">
    <property type="entry name" value="3'-5'_exonuclease_dom"/>
</dbReference>
<evidence type="ECO:0000256" key="2">
    <source>
        <dbReference type="ARBA" id="ARBA00022840"/>
    </source>
</evidence>
<feature type="compositionally biased region" description="Basic and acidic residues" evidence="3">
    <location>
        <begin position="425"/>
        <end position="438"/>
    </location>
</feature>
<evidence type="ECO:0000259" key="4">
    <source>
        <dbReference type="PROSITE" id="PS51644"/>
    </source>
</evidence>
<dbReference type="GO" id="GO:0006139">
    <property type="term" value="P:nucleobase-containing compound metabolic process"/>
    <property type="evidence" value="ECO:0007669"/>
    <property type="project" value="InterPro"/>
</dbReference>
<dbReference type="InterPro" id="IPR036397">
    <property type="entry name" value="RNaseH_sf"/>
</dbReference>
<dbReference type="Pfam" id="PF19568">
    <property type="entry name" value="Spore_III_AA"/>
    <property type="match status" value="1"/>
</dbReference>
<reference evidence="5" key="1">
    <citation type="submission" date="2020-06" db="EMBL/GenBank/DDBJ databases">
        <authorList>
            <consortium name="Plant Systems Biology data submission"/>
        </authorList>
    </citation>
    <scope>NUCLEOTIDE SEQUENCE</scope>
    <source>
        <strain evidence="5">D6</strain>
    </source>
</reference>
<gene>
    <name evidence="5" type="ORF">SEMRO_275_G105860.1</name>
</gene>
<feature type="compositionally biased region" description="Low complexity" evidence="3">
    <location>
        <begin position="483"/>
        <end position="497"/>
    </location>
</feature>
<dbReference type="Pfam" id="PF01612">
    <property type="entry name" value="DNA_pol_A_exo1"/>
    <property type="match status" value="1"/>
</dbReference>
<feature type="compositionally biased region" description="Low complexity" evidence="3">
    <location>
        <begin position="223"/>
        <end position="243"/>
    </location>
</feature>
<dbReference type="GO" id="GO:0003676">
    <property type="term" value="F:nucleic acid binding"/>
    <property type="evidence" value="ECO:0007669"/>
    <property type="project" value="InterPro"/>
</dbReference>
<keyword evidence="1" id="KW-0547">Nucleotide-binding</keyword>
<feature type="region of interest" description="Disordered" evidence="3">
    <location>
        <begin position="927"/>
        <end position="970"/>
    </location>
</feature>